<evidence type="ECO:0000313" key="3">
    <source>
        <dbReference type="EMBL" id="TGZ47856.1"/>
    </source>
</evidence>
<dbReference type="PRINTS" id="PR00449">
    <property type="entry name" value="RASTRNSFRMNG"/>
</dbReference>
<dbReference type="InterPro" id="IPR001806">
    <property type="entry name" value="Small_GTPase"/>
</dbReference>
<organism evidence="3 4">
    <name type="scientific">Temnothorax longispinosus</name>
    <dbReference type="NCBI Taxonomy" id="300112"/>
    <lineage>
        <taxon>Eukaryota</taxon>
        <taxon>Metazoa</taxon>
        <taxon>Ecdysozoa</taxon>
        <taxon>Arthropoda</taxon>
        <taxon>Hexapoda</taxon>
        <taxon>Insecta</taxon>
        <taxon>Pterygota</taxon>
        <taxon>Neoptera</taxon>
        <taxon>Endopterygota</taxon>
        <taxon>Hymenoptera</taxon>
        <taxon>Apocrita</taxon>
        <taxon>Aculeata</taxon>
        <taxon>Formicoidea</taxon>
        <taxon>Formicidae</taxon>
        <taxon>Myrmicinae</taxon>
        <taxon>Temnothorax</taxon>
    </lineage>
</organism>
<dbReference type="SUPFAM" id="SSF52540">
    <property type="entry name" value="P-loop containing nucleoside triphosphate hydrolases"/>
    <property type="match status" value="1"/>
</dbReference>
<comment type="similarity">
    <text evidence="1">Belongs to the small GTPase superfamily. Rab family.</text>
</comment>
<dbReference type="GO" id="GO:0003924">
    <property type="term" value="F:GTPase activity"/>
    <property type="evidence" value="ECO:0007669"/>
    <property type="project" value="InterPro"/>
</dbReference>
<dbReference type="PANTHER" id="PTHR47978">
    <property type="match status" value="1"/>
</dbReference>
<dbReference type="FunFam" id="3.40.50.300:FF:001447">
    <property type="entry name" value="Ras-related protein Rab-1B"/>
    <property type="match status" value="1"/>
</dbReference>
<dbReference type="GO" id="GO:0005525">
    <property type="term" value="F:GTP binding"/>
    <property type="evidence" value="ECO:0007669"/>
    <property type="project" value="InterPro"/>
</dbReference>
<protein>
    <submittedName>
        <fullName evidence="3">Ras-related protein rab-21</fullName>
    </submittedName>
</protein>
<dbReference type="EMBL" id="QBLH01002638">
    <property type="protein sequence ID" value="TGZ47856.1"/>
    <property type="molecule type" value="Genomic_DNA"/>
</dbReference>
<keyword evidence="2" id="KW-0547">Nucleotide-binding</keyword>
<dbReference type="Gene3D" id="3.40.50.300">
    <property type="entry name" value="P-loop containing nucleotide triphosphate hydrolases"/>
    <property type="match status" value="1"/>
</dbReference>
<dbReference type="InterPro" id="IPR027417">
    <property type="entry name" value="P-loop_NTPase"/>
</dbReference>
<comment type="caution">
    <text evidence="3">The sequence shown here is derived from an EMBL/GenBank/DDBJ whole genome shotgun (WGS) entry which is preliminary data.</text>
</comment>
<evidence type="ECO:0000256" key="1">
    <source>
        <dbReference type="ARBA" id="ARBA00006270"/>
    </source>
</evidence>
<dbReference type="SMART" id="SM00175">
    <property type="entry name" value="RAB"/>
    <property type="match status" value="1"/>
</dbReference>
<evidence type="ECO:0000313" key="4">
    <source>
        <dbReference type="Proteomes" id="UP000310200"/>
    </source>
</evidence>
<dbReference type="AlphaFoldDB" id="A0A4S2KFY6"/>
<accession>A0A4S2KFY6</accession>
<dbReference type="Pfam" id="PF00071">
    <property type="entry name" value="Ras"/>
    <property type="match status" value="1"/>
</dbReference>
<sequence>MATMASPVVGYNFKVVLFGEECVGKTSVALRYIEDKFNDKHISTLQIKMSFLNKKLNINEKRVDLGIWDQAGQEKFHEPIYYTMPNGAILVYDITNEDTFQEVKNWVKATRFLLYLV</sequence>
<dbReference type="PROSITE" id="PS51419">
    <property type="entry name" value="RAB"/>
    <property type="match status" value="1"/>
</dbReference>
<dbReference type="Proteomes" id="UP000310200">
    <property type="component" value="Unassembled WGS sequence"/>
</dbReference>
<gene>
    <name evidence="3" type="ORF">DBV15_12691</name>
</gene>
<dbReference type="PROSITE" id="PS51421">
    <property type="entry name" value="RAS"/>
    <property type="match status" value="1"/>
</dbReference>
<dbReference type="STRING" id="300112.A0A4S2KFY6"/>
<reference evidence="3 4" key="1">
    <citation type="journal article" date="2019" name="Philos. Trans. R. Soc. Lond., B, Biol. Sci.">
        <title>Ant behaviour and brain gene expression of defending hosts depend on the ecological success of the intruding social parasite.</title>
        <authorList>
            <person name="Kaur R."/>
            <person name="Stoldt M."/>
            <person name="Jongepier E."/>
            <person name="Feldmeyer B."/>
            <person name="Menzel F."/>
            <person name="Bornberg-Bauer E."/>
            <person name="Foitzik S."/>
        </authorList>
    </citation>
    <scope>NUCLEOTIDE SEQUENCE [LARGE SCALE GENOMIC DNA]</scope>
    <source>
        <tissue evidence="3">Whole body</tissue>
    </source>
</reference>
<name>A0A4S2KFY6_9HYME</name>
<keyword evidence="4" id="KW-1185">Reference proteome</keyword>
<evidence type="ECO:0000256" key="2">
    <source>
        <dbReference type="ARBA" id="ARBA00022741"/>
    </source>
</evidence>
<proteinExistence type="inferred from homology"/>